<organism evidence="2 3">
    <name type="scientific">Phytophthora nicotianae (strain INRA-310)</name>
    <name type="common">Phytophthora parasitica</name>
    <dbReference type="NCBI Taxonomy" id="761204"/>
    <lineage>
        <taxon>Eukaryota</taxon>
        <taxon>Sar</taxon>
        <taxon>Stramenopiles</taxon>
        <taxon>Oomycota</taxon>
        <taxon>Peronosporomycetes</taxon>
        <taxon>Peronosporales</taxon>
        <taxon>Peronosporaceae</taxon>
        <taxon>Phytophthora</taxon>
    </lineage>
</organism>
<name>W2QP99_PHYN3</name>
<proteinExistence type="predicted"/>
<dbReference type="AlphaFoldDB" id="W2QP99"/>
<reference evidence="3" key="1">
    <citation type="submission" date="2011-12" db="EMBL/GenBank/DDBJ databases">
        <authorList>
            <consortium name="The Broad Institute Genome Sequencing Platform"/>
            <person name="Russ C."/>
            <person name="Tyler B."/>
            <person name="Panabieres F."/>
            <person name="Shan W."/>
            <person name="Tripathy S."/>
            <person name="Grunwald N."/>
            <person name="Machado M."/>
            <person name="Young S.K."/>
            <person name="Zeng Q."/>
            <person name="Gargeya S."/>
            <person name="Fitzgerald M."/>
            <person name="Haas B."/>
            <person name="Abouelleil A."/>
            <person name="Alvarado L."/>
            <person name="Arachchi H.M."/>
            <person name="Berlin A."/>
            <person name="Chapman S.B."/>
            <person name="Gearin G."/>
            <person name="Goldberg J."/>
            <person name="Griggs A."/>
            <person name="Gujja S."/>
            <person name="Hansen M."/>
            <person name="Heiman D."/>
            <person name="Howarth C."/>
            <person name="Larimer J."/>
            <person name="Lui A."/>
            <person name="MacDonald P.J.P."/>
            <person name="McCowen C."/>
            <person name="Montmayeur A."/>
            <person name="Murphy C."/>
            <person name="Neiman D."/>
            <person name="Pearson M."/>
            <person name="Priest M."/>
            <person name="Roberts A."/>
            <person name="Saif S."/>
            <person name="Shea T."/>
            <person name="Sisk P."/>
            <person name="Stolte C."/>
            <person name="Sykes S."/>
            <person name="Wortman J."/>
            <person name="Nusbaum C."/>
            <person name="Birren B."/>
        </authorList>
    </citation>
    <scope>NUCLEOTIDE SEQUENCE [LARGE SCALE GENOMIC DNA]</scope>
    <source>
        <strain evidence="3">INRA-310</strain>
    </source>
</reference>
<reference evidence="2 3" key="2">
    <citation type="submission" date="2013-11" db="EMBL/GenBank/DDBJ databases">
        <title>The Genome Sequence of Phytophthora parasitica INRA-310.</title>
        <authorList>
            <consortium name="The Broad Institute Genomics Platform"/>
            <person name="Russ C."/>
            <person name="Tyler B."/>
            <person name="Panabieres F."/>
            <person name="Shan W."/>
            <person name="Tripathy S."/>
            <person name="Grunwald N."/>
            <person name="Machado M."/>
            <person name="Johnson C.S."/>
            <person name="Arredondo F."/>
            <person name="Hong C."/>
            <person name="Coffey M."/>
            <person name="Young S.K."/>
            <person name="Zeng Q."/>
            <person name="Gargeya S."/>
            <person name="Fitzgerald M."/>
            <person name="Abouelleil A."/>
            <person name="Alvarado L."/>
            <person name="Chapman S.B."/>
            <person name="Gainer-Dewar J."/>
            <person name="Goldberg J."/>
            <person name="Griggs A."/>
            <person name="Gujja S."/>
            <person name="Hansen M."/>
            <person name="Howarth C."/>
            <person name="Imamovic A."/>
            <person name="Ireland A."/>
            <person name="Larimer J."/>
            <person name="McCowan C."/>
            <person name="Murphy C."/>
            <person name="Pearson M."/>
            <person name="Poon T.W."/>
            <person name="Priest M."/>
            <person name="Roberts A."/>
            <person name="Saif S."/>
            <person name="Shea T."/>
            <person name="Sykes S."/>
            <person name="Wortman J."/>
            <person name="Nusbaum C."/>
            <person name="Birren B."/>
        </authorList>
    </citation>
    <scope>NUCLEOTIDE SEQUENCE [LARGE SCALE GENOMIC DNA]</scope>
    <source>
        <strain evidence="2 3">INRA-310</strain>
    </source>
</reference>
<dbReference type="RefSeq" id="XP_008900645.1">
    <property type="nucleotide sequence ID" value="XM_008902397.1"/>
</dbReference>
<dbReference type="EMBL" id="KI669573">
    <property type="protein sequence ID" value="ETN14319.1"/>
    <property type="molecule type" value="Genomic_DNA"/>
</dbReference>
<evidence type="ECO:0000313" key="3">
    <source>
        <dbReference type="Proteomes" id="UP000018817"/>
    </source>
</evidence>
<gene>
    <name evidence="2" type="ORF">PPTG_22226</name>
</gene>
<sequence length="53" mass="6032">MTSYVVDLAETSDVSEPSQFPPLLEIGTEKRSGRTHVERVEKHVYTRCPTPTR</sequence>
<feature type="region of interest" description="Disordered" evidence="1">
    <location>
        <begin position="1"/>
        <end position="21"/>
    </location>
</feature>
<dbReference type="VEuPathDB" id="FungiDB:PPTG_22226"/>
<evidence type="ECO:0000256" key="1">
    <source>
        <dbReference type="SAM" id="MobiDB-lite"/>
    </source>
</evidence>
<protein>
    <submittedName>
        <fullName evidence="2">Uncharacterized protein</fullName>
    </submittedName>
</protein>
<dbReference type="Proteomes" id="UP000018817">
    <property type="component" value="Unassembled WGS sequence"/>
</dbReference>
<evidence type="ECO:0000313" key="2">
    <source>
        <dbReference type="EMBL" id="ETN14319.1"/>
    </source>
</evidence>
<accession>W2QP99</accession>
<dbReference type="GeneID" id="20190825"/>